<dbReference type="InterPro" id="IPR028877">
    <property type="entry name" value="Ribosomal_eL20"/>
</dbReference>
<evidence type="ECO:0000256" key="3">
    <source>
        <dbReference type="ARBA" id="ARBA00023274"/>
    </source>
</evidence>
<dbReference type="Pfam" id="PF01775">
    <property type="entry name" value="Ribosomal_L18A"/>
    <property type="match status" value="1"/>
</dbReference>
<keyword evidence="2 4" id="KW-0689">Ribosomal protein</keyword>
<gene>
    <name evidence="6" type="ORF">ECANGB1_2509</name>
</gene>
<dbReference type="AlphaFoldDB" id="A0A1Y1SAA1"/>
<evidence type="ECO:0000256" key="2">
    <source>
        <dbReference type="ARBA" id="ARBA00022980"/>
    </source>
</evidence>
<dbReference type="SUPFAM" id="SSF160374">
    <property type="entry name" value="RplX-like"/>
    <property type="match status" value="1"/>
</dbReference>
<comment type="caution">
    <text evidence="6">The sequence shown here is derived from an EMBL/GenBank/DDBJ whole genome shotgun (WGS) entry which is preliminary data.</text>
</comment>
<dbReference type="VEuPathDB" id="MicrosporidiaDB:ECANGB1_2509"/>
<keyword evidence="3 4" id="KW-0687">Ribonucleoprotein</keyword>
<dbReference type="Gene3D" id="3.10.20.10">
    <property type="match status" value="2"/>
</dbReference>
<dbReference type="PIRSF" id="PIRSF002190">
    <property type="entry name" value="Ribosomal_L18a"/>
    <property type="match status" value="1"/>
</dbReference>
<evidence type="ECO:0000259" key="5">
    <source>
        <dbReference type="Pfam" id="PF01775"/>
    </source>
</evidence>
<dbReference type="HAMAP" id="MF_00273">
    <property type="entry name" value="Ribosomal_eL20"/>
    <property type="match status" value="1"/>
</dbReference>
<evidence type="ECO:0000256" key="1">
    <source>
        <dbReference type="ARBA" id="ARBA00009362"/>
    </source>
</evidence>
<comment type="similarity">
    <text evidence="1 4">Belongs to the eukaryotic ribosomal protein eL20 family.</text>
</comment>
<name>A0A1Y1SAA1_9MICR</name>
<dbReference type="PANTHER" id="PTHR10052">
    <property type="entry name" value="60S RIBOSOMAL PROTEIN L18A"/>
    <property type="match status" value="1"/>
</dbReference>
<dbReference type="GO" id="GO:0003735">
    <property type="term" value="F:structural constituent of ribosome"/>
    <property type="evidence" value="ECO:0007669"/>
    <property type="project" value="InterPro"/>
</dbReference>
<proteinExistence type="inferred from homology"/>
<keyword evidence="7" id="KW-1185">Reference proteome</keyword>
<dbReference type="EMBL" id="LWDP01000002">
    <property type="protein sequence ID" value="ORD95124.1"/>
    <property type="molecule type" value="Genomic_DNA"/>
</dbReference>
<dbReference type="InterPro" id="IPR023573">
    <property type="entry name" value="Ribosomal_eL20_dom"/>
</dbReference>
<dbReference type="GO" id="GO:0006412">
    <property type="term" value="P:translation"/>
    <property type="evidence" value="ECO:0007669"/>
    <property type="project" value="InterPro"/>
</dbReference>
<reference evidence="6 7" key="1">
    <citation type="journal article" date="2017" name="Environ. Microbiol.">
        <title>Decay of the glycolytic pathway and adaptation to intranuclear parasitism within Enterocytozoonidae microsporidia.</title>
        <authorList>
            <person name="Wiredu Boakye D."/>
            <person name="Jaroenlak P."/>
            <person name="Prachumwat A."/>
            <person name="Williams T.A."/>
            <person name="Bateman K.S."/>
            <person name="Itsathitphaisarn O."/>
            <person name="Sritunyalucksana K."/>
            <person name="Paszkiewicz K.H."/>
            <person name="Moore K.A."/>
            <person name="Stentiford G.D."/>
            <person name="Williams B.A."/>
        </authorList>
    </citation>
    <scope>NUCLEOTIDE SEQUENCE [LARGE SCALE GENOMIC DNA]</scope>
    <source>
        <strain evidence="6 7">GB1</strain>
    </source>
</reference>
<dbReference type="Proteomes" id="UP000192639">
    <property type="component" value="Unassembled WGS sequence"/>
</dbReference>
<dbReference type="OrthoDB" id="1294322at2759"/>
<protein>
    <recommendedName>
        <fullName evidence="4">60S ribosomal protein L20</fullName>
    </recommendedName>
</protein>
<dbReference type="GO" id="GO:0005840">
    <property type="term" value="C:ribosome"/>
    <property type="evidence" value="ECO:0007669"/>
    <property type="project" value="UniProtKB-KW"/>
</dbReference>
<organism evidence="6 7">
    <name type="scientific">Enterospora canceri</name>
    <dbReference type="NCBI Taxonomy" id="1081671"/>
    <lineage>
        <taxon>Eukaryota</taxon>
        <taxon>Fungi</taxon>
        <taxon>Fungi incertae sedis</taxon>
        <taxon>Microsporidia</taxon>
        <taxon>Enterocytozoonidae</taxon>
        <taxon>Enterospora</taxon>
    </lineage>
</organism>
<evidence type="ECO:0000313" key="6">
    <source>
        <dbReference type="EMBL" id="ORD95124.1"/>
    </source>
</evidence>
<dbReference type="InterPro" id="IPR021138">
    <property type="entry name" value="Ribosomal_eL20_eukaryotes"/>
</dbReference>
<evidence type="ECO:0000256" key="4">
    <source>
        <dbReference type="PIRNR" id="PIRNR002190"/>
    </source>
</evidence>
<accession>A0A1Y1SAA1</accession>
<sequence length="180" mass="20983">MKFSKIDYFNINVKEYRISGSKIQSKEEPVPTVFESTLFASNPVVAKSLYFKQLNKQYKIKRRDAVVLRCIEVKQASDFVVKNYRITFVYRTRTGFQNAYKEIRHVNKACAVSTMFQEFGSRHKVRHEDIYISTVEEFKAEEATKAKCLTYSAEGVKFPIFKKIPNTSAKYVPIDTDIFN</sequence>
<evidence type="ECO:0000313" key="7">
    <source>
        <dbReference type="Proteomes" id="UP000192639"/>
    </source>
</evidence>
<dbReference type="GO" id="GO:1990904">
    <property type="term" value="C:ribonucleoprotein complex"/>
    <property type="evidence" value="ECO:0007669"/>
    <property type="project" value="UniProtKB-KW"/>
</dbReference>
<feature type="domain" description="Large ribosomal subunit protein eL20" evidence="5">
    <location>
        <begin position="13"/>
        <end position="136"/>
    </location>
</feature>